<protein>
    <submittedName>
        <fullName evidence="3">Uncharacterized protein</fullName>
    </submittedName>
</protein>
<keyword evidence="2" id="KW-1133">Transmembrane helix</keyword>
<keyword evidence="4" id="KW-1185">Reference proteome</keyword>
<comment type="caution">
    <text evidence="3">The sequence shown here is derived from an EMBL/GenBank/DDBJ whole genome shotgun (WGS) entry which is preliminary data.</text>
</comment>
<feature type="transmembrane region" description="Helical" evidence="2">
    <location>
        <begin position="202"/>
        <end position="224"/>
    </location>
</feature>
<sequence length="268" mass="30240">MMVLAVKVIKVASPNGSYQLLHQQLHYLGLSSSDLASYHTYRPCLRPCLRPCHPPPYPSRAKTKKKKPLTGLGPPSSDQDLTAHQPAPSASFRLRRWPIDYTSTSTLYNQERGLATLGEDRVKVNSPSAKPGGRGRLFSRTRILIGWRTWDLGLDWNWNWIWSGLEPTSPRIERLTLRVRALLCDYYSVLTLLLSCLRKSQFLYFNILAPTTCLCLSCIFPAPLPSPSSPPYSRALLDVGLALRLKHNLLIHVFGVVLLLCWANHQGR</sequence>
<accession>A0A9P9EHD3</accession>
<name>A0A9P9EHD3_9HYPO</name>
<proteinExistence type="predicted"/>
<evidence type="ECO:0000256" key="1">
    <source>
        <dbReference type="SAM" id="MobiDB-lite"/>
    </source>
</evidence>
<organism evidence="3 4">
    <name type="scientific">Dactylonectria estremocensis</name>
    <dbReference type="NCBI Taxonomy" id="1079267"/>
    <lineage>
        <taxon>Eukaryota</taxon>
        <taxon>Fungi</taxon>
        <taxon>Dikarya</taxon>
        <taxon>Ascomycota</taxon>
        <taxon>Pezizomycotina</taxon>
        <taxon>Sordariomycetes</taxon>
        <taxon>Hypocreomycetidae</taxon>
        <taxon>Hypocreales</taxon>
        <taxon>Nectriaceae</taxon>
        <taxon>Dactylonectria</taxon>
    </lineage>
</organism>
<dbReference type="AlphaFoldDB" id="A0A9P9EHD3"/>
<keyword evidence="2" id="KW-0472">Membrane</keyword>
<evidence type="ECO:0000313" key="3">
    <source>
        <dbReference type="EMBL" id="KAH7137159.1"/>
    </source>
</evidence>
<feature type="transmembrane region" description="Helical" evidence="2">
    <location>
        <begin position="244"/>
        <end position="263"/>
    </location>
</feature>
<evidence type="ECO:0000256" key="2">
    <source>
        <dbReference type="SAM" id="Phobius"/>
    </source>
</evidence>
<gene>
    <name evidence="3" type="ORF">B0J13DRAFT_72368</name>
</gene>
<dbReference type="EMBL" id="JAGMUU010000015">
    <property type="protein sequence ID" value="KAH7137159.1"/>
    <property type="molecule type" value="Genomic_DNA"/>
</dbReference>
<keyword evidence="2" id="KW-0812">Transmembrane</keyword>
<feature type="region of interest" description="Disordered" evidence="1">
    <location>
        <begin position="56"/>
        <end position="86"/>
    </location>
</feature>
<reference evidence="3" key="1">
    <citation type="journal article" date="2021" name="Nat. Commun.">
        <title>Genetic determinants of endophytism in the Arabidopsis root mycobiome.</title>
        <authorList>
            <person name="Mesny F."/>
            <person name="Miyauchi S."/>
            <person name="Thiergart T."/>
            <person name="Pickel B."/>
            <person name="Atanasova L."/>
            <person name="Karlsson M."/>
            <person name="Huettel B."/>
            <person name="Barry K.W."/>
            <person name="Haridas S."/>
            <person name="Chen C."/>
            <person name="Bauer D."/>
            <person name="Andreopoulos W."/>
            <person name="Pangilinan J."/>
            <person name="LaButti K."/>
            <person name="Riley R."/>
            <person name="Lipzen A."/>
            <person name="Clum A."/>
            <person name="Drula E."/>
            <person name="Henrissat B."/>
            <person name="Kohler A."/>
            <person name="Grigoriev I.V."/>
            <person name="Martin F.M."/>
            <person name="Hacquard S."/>
        </authorList>
    </citation>
    <scope>NUCLEOTIDE SEQUENCE</scope>
    <source>
        <strain evidence="3">MPI-CAGE-AT-0021</strain>
    </source>
</reference>
<dbReference type="Proteomes" id="UP000717696">
    <property type="component" value="Unassembled WGS sequence"/>
</dbReference>
<evidence type="ECO:0000313" key="4">
    <source>
        <dbReference type="Proteomes" id="UP000717696"/>
    </source>
</evidence>